<dbReference type="PROSITE" id="PS50893">
    <property type="entry name" value="ABC_TRANSPORTER_2"/>
    <property type="match status" value="1"/>
</dbReference>
<evidence type="ECO:0000313" key="10">
    <source>
        <dbReference type="EMBL" id="SON56965.1"/>
    </source>
</evidence>
<dbReference type="InterPro" id="IPR030679">
    <property type="entry name" value="ABC_ATPase_HisP-typ"/>
</dbReference>
<dbReference type="InterPro" id="IPR003593">
    <property type="entry name" value="AAA+_ATPase"/>
</dbReference>
<dbReference type="PIRSF" id="PIRSF039085">
    <property type="entry name" value="ABC_ATPase_HisP"/>
    <property type="match status" value="1"/>
</dbReference>
<gene>
    <name evidence="10" type="primary">occP</name>
    <name evidence="10" type="ORF">HDIA_3424</name>
</gene>
<dbReference type="Proteomes" id="UP000223606">
    <property type="component" value="Chromosome 1"/>
</dbReference>
<dbReference type="Gene3D" id="3.40.50.300">
    <property type="entry name" value="P-loop containing nucleotide triphosphate hydrolases"/>
    <property type="match status" value="1"/>
</dbReference>
<keyword evidence="7" id="KW-0472">Membrane</keyword>
<keyword evidence="4" id="KW-1003">Cell membrane</keyword>
<name>A0A2C9DBI1_9HYPH</name>
<feature type="coiled-coil region" evidence="8">
    <location>
        <begin position="133"/>
        <end position="160"/>
    </location>
</feature>
<dbReference type="EMBL" id="LT960614">
    <property type="protein sequence ID" value="SON56965.1"/>
    <property type="molecule type" value="Genomic_DNA"/>
</dbReference>
<dbReference type="InterPro" id="IPR017871">
    <property type="entry name" value="ABC_transporter-like_CS"/>
</dbReference>
<evidence type="ECO:0000256" key="8">
    <source>
        <dbReference type="SAM" id="Coils"/>
    </source>
</evidence>
<keyword evidence="11" id="KW-1185">Reference proteome</keyword>
<keyword evidence="8" id="KW-0175">Coiled coil</keyword>
<dbReference type="PROSITE" id="PS00211">
    <property type="entry name" value="ABC_TRANSPORTER_1"/>
    <property type="match status" value="1"/>
</dbReference>
<evidence type="ECO:0000256" key="4">
    <source>
        <dbReference type="ARBA" id="ARBA00022475"/>
    </source>
</evidence>
<dbReference type="PANTHER" id="PTHR43166">
    <property type="entry name" value="AMINO ACID IMPORT ATP-BINDING PROTEIN"/>
    <property type="match status" value="1"/>
</dbReference>
<keyword evidence="5" id="KW-0547">Nucleotide-binding</keyword>
<comment type="similarity">
    <text evidence="2">Belongs to the ABC transporter superfamily.</text>
</comment>
<dbReference type="GO" id="GO:0015424">
    <property type="term" value="F:ABC-type amino acid transporter activity"/>
    <property type="evidence" value="ECO:0007669"/>
    <property type="project" value="InterPro"/>
</dbReference>
<protein>
    <submittedName>
        <fullName evidence="10">Octopine permease ATP-binding protein P</fullName>
    </submittedName>
</protein>
<sequence>MSPMHAADTTSAVAPEDAERPVVLTAHGVTKTFGTNIVLDGLDLTVRKGETVCLLGPSGSGKSTFLRCLNWLERPDSGTILLSGERVGLRAGGNTPMSDRELAAIRTRIGMVFQHFALWPHLTVLQNVMEAPVHVLKRGREEARAEAEALLERVGLAEKKDQFPSRLSGGQKQRVGIARALAMQPDLLLFDEPTSALDPELVGEVLAVMKDLASEGRTMVVVTHEMAFARDVASRVIFLDGGRIVESGEPEAFFGAPKTDRARQFLQRYSKG</sequence>
<dbReference type="FunFam" id="3.40.50.300:FF:000020">
    <property type="entry name" value="Amino acid ABC transporter ATP-binding component"/>
    <property type="match status" value="1"/>
</dbReference>
<evidence type="ECO:0000256" key="5">
    <source>
        <dbReference type="ARBA" id="ARBA00022741"/>
    </source>
</evidence>
<evidence type="ECO:0000256" key="1">
    <source>
        <dbReference type="ARBA" id="ARBA00004202"/>
    </source>
</evidence>
<organism evidence="10 11">
    <name type="scientific">Hartmannibacter diazotrophicus</name>
    <dbReference type="NCBI Taxonomy" id="1482074"/>
    <lineage>
        <taxon>Bacteria</taxon>
        <taxon>Pseudomonadati</taxon>
        <taxon>Pseudomonadota</taxon>
        <taxon>Alphaproteobacteria</taxon>
        <taxon>Hyphomicrobiales</taxon>
        <taxon>Pleomorphomonadaceae</taxon>
        <taxon>Hartmannibacter</taxon>
    </lineage>
</organism>
<dbReference type="KEGG" id="hdi:HDIA_3424"/>
<evidence type="ECO:0000259" key="9">
    <source>
        <dbReference type="PROSITE" id="PS50893"/>
    </source>
</evidence>
<proteinExistence type="inferred from homology"/>
<keyword evidence="3" id="KW-0813">Transport</keyword>
<dbReference type="SUPFAM" id="SSF52540">
    <property type="entry name" value="P-loop containing nucleoside triphosphate hydrolases"/>
    <property type="match status" value="1"/>
</dbReference>
<accession>A0A2C9DBI1</accession>
<feature type="domain" description="ABC transporter" evidence="9">
    <location>
        <begin position="24"/>
        <end position="266"/>
    </location>
</feature>
<evidence type="ECO:0000256" key="3">
    <source>
        <dbReference type="ARBA" id="ARBA00022448"/>
    </source>
</evidence>
<dbReference type="CDD" id="cd03262">
    <property type="entry name" value="ABC_HisP_GlnQ"/>
    <property type="match status" value="1"/>
</dbReference>
<dbReference type="Pfam" id="PF00005">
    <property type="entry name" value="ABC_tran"/>
    <property type="match status" value="1"/>
</dbReference>
<dbReference type="AlphaFoldDB" id="A0A2C9DBI1"/>
<evidence type="ECO:0000256" key="2">
    <source>
        <dbReference type="ARBA" id="ARBA00005417"/>
    </source>
</evidence>
<evidence type="ECO:0000256" key="7">
    <source>
        <dbReference type="ARBA" id="ARBA00023136"/>
    </source>
</evidence>
<dbReference type="SMART" id="SM00382">
    <property type="entry name" value="AAA"/>
    <property type="match status" value="1"/>
</dbReference>
<dbReference type="InterPro" id="IPR050086">
    <property type="entry name" value="MetN_ABC_transporter-like"/>
</dbReference>
<dbReference type="GO" id="GO:0005524">
    <property type="term" value="F:ATP binding"/>
    <property type="evidence" value="ECO:0007669"/>
    <property type="project" value="UniProtKB-KW"/>
</dbReference>
<reference evidence="11" key="1">
    <citation type="submission" date="2017-09" db="EMBL/GenBank/DDBJ databases">
        <title>Genome sequence of Nannocystis excedens DSM 71.</title>
        <authorList>
            <person name="Blom J."/>
        </authorList>
    </citation>
    <scope>NUCLEOTIDE SEQUENCE [LARGE SCALE GENOMIC DNA]</scope>
    <source>
        <strain evidence="11">type strain: E19</strain>
    </source>
</reference>
<dbReference type="InterPro" id="IPR003439">
    <property type="entry name" value="ABC_transporter-like_ATP-bd"/>
</dbReference>
<evidence type="ECO:0000313" key="11">
    <source>
        <dbReference type="Proteomes" id="UP000223606"/>
    </source>
</evidence>
<evidence type="ECO:0000256" key="6">
    <source>
        <dbReference type="ARBA" id="ARBA00022840"/>
    </source>
</evidence>
<dbReference type="InterPro" id="IPR027417">
    <property type="entry name" value="P-loop_NTPase"/>
</dbReference>
<dbReference type="OrthoDB" id="9802264at2"/>
<dbReference type="GO" id="GO:0016887">
    <property type="term" value="F:ATP hydrolysis activity"/>
    <property type="evidence" value="ECO:0007669"/>
    <property type="project" value="InterPro"/>
</dbReference>
<dbReference type="GO" id="GO:0005886">
    <property type="term" value="C:plasma membrane"/>
    <property type="evidence" value="ECO:0007669"/>
    <property type="project" value="UniProtKB-SubCell"/>
</dbReference>
<dbReference type="PANTHER" id="PTHR43166:SF35">
    <property type="entry name" value="L-CYSTINE IMPORT ATP-BINDING PROTEIN TCYN"/>
    <property type="match status" value="1"/>
</dbReference>
<keyword evidence="6 10" id="KW-0067">ATP-binding</keyword>
<comment type="subcellular location">
    <subcellularLocation>
        <location evidence="1">Cell membrane</location>
        <topology evidence="1">Peripheral membrane protein</topology>
    </subcellularLocation>
</comment>